<dbReference type="EC" id="6.1.1.20" evidence="13"/>
<dbReference type="InterPro" id="IPR002319">
    <property type="entry name" value="Phenylalanyl-tRNA_Synthase"/>
</dbReference>
<evidence type="ECO:0000256" key="7">
    <source>
        <dbReference type="ARBA" id="ARBA00022741"/>
    </source>
</evidence>
<evidence type="ECO:0000256" key="5">
    <source>
        <dbReference type="ARBA" id="ARBA00022598"/>
    </source>
</evidence>
<dbReference type="PANTHER" id="PTHR11538:SF41">
    <property type="entry name" value="PHENYLALANINE--TRNA LIGASE, MITOCHONDRIAL"/>
    <property type="match status" value="1"/>
</dbReference>
<name>B3R0A3_PHYMT</name>
<sequence>MITPKIQNLNNLLLEIEYKFKKKLEEVKTLDDVINLEIQFLGKKSLIKDFLNHLKNNSLIEKKNFGKKINLLKQKIILALQTIKEKLKQKSYDEINFQKNINVGLPSFFLPCGSIHPLNQVIEQIEDIFLSLGYEIHDGLELEKELYNFDMMNMGKEHPSRAMQDSFYIDEQTLLRTHTSSVQVKSMLARKSQPLKVISSGKVFRRDNDDSNHSHQFMQLEGFVIDKNINLKDLKQHILFFLETFFNKKPEIRIRPSYFPFTEPSIEVDLLVTPKEKPSFYLEILGAGLIHPQVIVNGGYDPLKYQGFAFGIGIERIAMLKYRIEDIRSFYNSDIRFLKQF</sequence>
<dbReference type="Gene3D" id="3.30.930.10">
    <property type="entry name" value="Bira Bifunctional Protein, Domain 2"/>
    <property type="match status" value="1"/>
</dbReference>
<dbReference type="SUPFAM" id="SSF55681">
    <property type="entry name" value="Class II aaRS and biotin synthetases"/>
    <property type="match status" value="1"/>
</dbReference>
<dbReference type="GO" id="GO:0000287">
    <property type="term" value="F:magnesium ion binding"/>
    <property type="evidence" value="ECO:0007669"/>
    <property type="project" value="UniProtKB-UniRule"/>
</dbReference>
<dbReference type="HAMAP" id="MF_00281">
    <property type="entry name" value="Phe_tRNA_synth_alpha1"/>
    <property type="match status" value="1"/>
</dbReference>
<reference evidence="15 16" key="1">
    <citation type="journal article" date="2008" name="BMC Genomics">
        <title>The linear chromosome of the plant-pathogenic mycoplasma 'Candidatus Phytoplasma mali'.</title>
        <authorList>
            <person name="Kube M."/>
            <person name="Schneider B."/>
            <person name="Kuhl H."/>
            <person name="Dandekar T."/>
            <person name="Heitmann K."/>
            <person name="Migdoll A.M."/>
            <person name="Reinhardt R."/>
            <person name="Seemueller E."/>
        </authorList>
    </citation>
    <scope>NUCLEOTIDE SEQUENCE [LARGE SCALE GENOMIC DNA]</scope>
    <source>
        <strain evidence="15 16">AT</strain>
    </source>
</reference>
<dbReference type="GO" id="GO:0004826">
    <property type="term" value="F:phenylalanine-tRNA ligase activity"/>
    <property type="evidence" value="ECO:0007669"/>
    <property type="project" value="UniProtKB-UniRule"/>
</dbReference>
<dbReference type="EMBL" id="CU469464">
    <property type="protein sequence ID" value="CAP18267.1"/>
    <property type="molecule type" value="Genomic_DNA"/>
</dbReference>
<comment type="catalytic activity">
    <reaction evidence="12 13">
        <text>tRNA(Phe) + L-phenylalanine + ATP = L-phenylalanyl-tRNA(Phe) + AMP + diphosphate + H(+)</text>
        <dbReference type="Rhea" id="RHEA:19413"/>
        <dbReference type="Rhea" id="RHEA-COMP:9668"/>
        <dbReference type="Rhea" id="RHEA-COMP:9699"/>
        <dbReference type="ChEBI" id="CHEBI:15378"/>
        <dbReference type="ChEBI" id="CHEBI:30616"/>
        <dbReference type="ChEBI" id="CHEBI:33019"/>
        <dbReference type="ChEBI" id="CHEBI:58095"/>
        <dbReference type="ChEBI" id="CHEBI:78442"/>
        <dbReference type="ChEBI" id="CHEBI:78531"/>
        <dbReference type="ChEBI" id="CHEBI:456215"/>
        <dbReference type="EC" id="6.1.1.20"/>
    </reaction>
</comment>
<dbReference type="CDD" id="cd00496">
    <property type="entry name" value="PheRS_alpha_core"/>
    <property type="match status" value="1"/>
</dbReference>
<comment type="cofactor">
    <cofactor evidence="13">
        <name>Mg(2+)</name>
        <dbReference type="ChEBI" id="CHEBI:18420"/>
    </cofactor>
    <text evidence="13">Binds 2 magnesium ions per tetramer.</text>
</comment>
<feature type="binding site" evidence="13">
    <location>
        <position position="263"/>
    </location>
    <ligand>
        <name>Mg(2+)</name>
        <dbReference type="ChEBI" id="CHEBI:18420"/>
        <note>shared with beta subunit</note>
    </ligand>
</feature>
<dbReference type="Pfam" id="PF01409">
    <property type="entry name" value="tRNA-synt_2d"/>
    <property type="match status" value="1"/>
</dbReference>
<keyword evidence="7 13" id="KW-0547">Nucleotide-binding</keyword>
<dbReference type="GO" id="GO:0006432">
    <property type="term" value="P:phenylalanyl-tRNA aminoacylation"/>
    <property type="evidence" value="ECO:0007669"/>
    <property type="project" value="UniProtKB-UniRule"/>
</dbReference>
<evidence type="ECO:0000313" key="15">
    <source>
        <dbReference type="EMBL" id="CAP18267.1"/>
    </source>
</evidence>
<dbReference type="SUPFAM" id="SSF46589">
    <property type="entry name" value="tRNA-binding arm"/>
    <property type="match status" value="1"/>
</dbReference>
<dbReference type="InterPro" id="IPR004188">
    <property type="entry name" value="Phe-tRNA_ligase_II_N"/>
</dbReference>
<comment type="subunit">
    <text evidence="3 13">Tetramer of two alpha and two beta subunits.</text>
</comment>
<evidence type="ECO:0000256" key="6">
    <source>
        <dbReference type="ARBA" id="ARBA00022723"/>
    </source>
</evidence>
<evidence type="ECO:0000256" key="10">
    <source>
        <dbReference type="ARBA" id="ARBA00022917"/>
    </source>
</evidence>
<evidence type="ECO:0000256" key="8">
    <source>
        <dbReference type="ARBA" id="ARBA00022840"/>
    </source>
</evidence>
<dbReference type="InterPro" id="IPR022911">
    <property type="entry name" value="Phe_tRNA_ligase_alpha1_bac"/>
</dbReference>
<dbReference type="InterPro" id="IPR045864">
    <property type="entry name" value="aa-tRNA-synth_II/BPL/LPL"/>
</dbReference>
<keyword evidence="11 13" id="KW-0030">Aminoacyl-tRNA synthetase</keyword>
<keyword evidence="5 13" id="KW-0436">Ligase</keyword>
<dbReference type="InterPro" id="IPR010978">
    <property type="entry name" value="tRNA-bd_arm"/>
</dbReference>
<dbReference type="eggNOG" id="COG0016">
    <property type="taxonomic scope" value="Bacteria"/>
</dbReference>
<proteinExistence type="inferred from homology"/>
<dbReference type="InterPro" id="IPR006195">
    <property type="entry name" value="aa-tRNA-synth_II"/>
</dbReference>
<keyword evidence="10 13" id="KW-0648">Protein biosynthesis</keyword>
<keyword evidence="9 13" id="KW-0460">Magnesium</keyword>
<dbReference type="Proteomes" id="UP000002020">
    <property type="component" value="Chromosome"/>
</dbReference>
<dbReference type="PROSITE" id="PS50862">
    <property type="entry name" value="AA_TRNA_LIGASE_II"/>
    <property type="match status" value="1"/>
</dbReference>
<dbReference type="GO" id="GO:0005737">
    <property type="term" value="C:cytoplasm"/>
    <property type="evidence" value="ECO:0007669"/>
    <property type="project" value="UniProtKB-SubCell"/>
</dbReference>
<keyword evidence="4 13" id="KW-0963">Cytoplasm</keyword>
<dbReference type="PANTHER" id="PTHR11538">
    <property type="entry name" value="PHENYLALANYL-TRNA SYNTHETASE"/>
    <property type="match status" value="1"/>
</dbReference>
<dbReference type="STRING" id="37692.ATP_00080"/>
<dbReference type="GO" id="GO:0005524">
    <property type="term" value="F:ATP binding"/>
    <property type="evidence" value="ECO:0007669"/>
    <property type="project" value="UniProtKB-UniRule"/>
</dbReference>
<protein>
    <recommendedName>
        <fullName evidence="13">Phenylalanine--tRNA ligase alpha subunit</fullName>
        <ecNumber evidence="13">6.1.1.20</ecNumber>
    </recommendedName>
    <alternativeName>
        <fullName evidence="13">Phenylalanyl-tRNA synthetase alpha subunit</fullName>
        <shortName evidence="13">PheRS</shortName>
    </alternativeName>
</protein>
<keyword evidence="16" id="KW-1185">Reference proteome</keyword>
<dbReference type="AlphaFoldDB" id="B3R0A3"/>
<accession>B3R0A3</accession>
<evidence type="ECO:0000256" key="4">
    <source>
        <dbReference type="ARBA" id="ARBA00022490"/>
    </source>
</evidence>
<dbReference type="Pfam" id="PF02912">
    <property type="entry name" value="Phe_tRNA-synt_N"/>
    <property type="match status" value="1"/>
</dbReference>
<evidence type="ECO:0000256" key="9">
    <source>
        <dbReference type="ARBA" id="ARBA00022842"/>
    </source>
</evidence>
<feature type="domain" description="Aminoacyl-transfer RNA synthetases class-II family profile" evidence="14">
    <location>
        <begin position="170"/>
        <end position="320"/>
    </location>
</feature>
<dbReference type="HOGENOM" id="CLU_025086_0_1_14"/>
<organism evidence="15 16">
    <name type="scientific">Phytoplasma mali (strain AT)</name>
    <dbReference type="NCBI Taxonomy" id="482235"/>
    <lineage>
        <taxon>Bacteria</taxon>
        <taxon>Bacillati</taxon>
        <taxon>Mycoplasmatota</taxon>
        <taxon>Mollicutes</taxon>
        <taxon>Acholeplasmatales</taxon>
        <taxon>Acholeplasmataceae</taxon>
        <taxon>Candidatus Phytoplasma</taxon>
        <taxon>16SrX (Apple proliferation group)</taxon>
    </lineage>
</organism>
<evidence type="ECO:0000256" key="1">
    <source>
        <dbReference type="ARBA" id="ARBA00004496"/>
    </source>
</evidence>
<comment type="similarity">
    <text evidence="2 13">Belongs to the class-II aminoacyl-tRNA synthetase family. Phe-tRNA synthetase alpha subunit type 1 subfamily.</text>
</comment>
<gene>
    <name evidence="13 15" type="primary">pheS</name>
    <name evidence="15" type="ordered locus">ATP_00080</name>
</gene>
<keyword evidence="8 13" id="KW-0067">ATP-binding</keyword>
<evidence type="ECO:0000256" key="2">
    <source>
        <dbReference type="ARBA" id="ARBA00010207"/>
    </source>
</evidence>
<keyword evidence="6 13" id="KW-0479">Metal-binding</keyword>
<dbReference type="InterPro" id="IPR004529">
    <property type="entry name" value="Phe-tRNA-synth_IIc_asu"/>
</dbReference>
<evidence type="ECO:0000256" key="11">
    <source>
        <dbReference type="ARBA" id="ARBA00023146"/>
    </source>
</evidence>
<evidence type="ECO:0000313" key="16">
    <source>
        <dbReference type="Proteomes" id="UP000002020"/>
    </source>
</evidence>
<dbReference type="NCBIfam" id="TIGR00468">
    <property type="entry name" value="pheS"/>
    <property type="match status" value="1"/>
</dbReference>
<evidence type="ECO:0000259" key="14">
    <source>
        <dbReference type="PROSITE" id="PS50862"/>
    </source>
</evidence>
<dbReference type="KEGG" id="pml:ATP_00080"/>
<evidence type="ECO:0000256" key="12">
    <source>
        <dbReference type="ARBA" id="ARBA00049255"/>
    </source>
</evidence>
<dbReference type="GO" id="GO:0000049">
    <property type="term" value="F:tRNA binding"/>
    <property type="evidence" value="ECO:0007669"/>
    <property type="project" value="InterPro"/>
</dbReference>
<evidence type="ECO:0000256" key="13">
    <source>
        <dbReference type="HAMAP-Rule" id="MF_00281"/>
    </source>
</evidence>
<evidence type="ECO:0000256" key="3">
    <source>
        <dbReference type="ARBA" id="ARBA00011209"/>
    </source>
</evidence>
<comment type="subcellular location">
    <subcellularLocation>
        <location evidence="1 13">Cytoplasm</location>
    </subcellularLocation>
</comment>